<dbReference type="EMBL" id="FNVT01000016">
    <property type="protein sequence ID" value="SEH00445.1"/>
    <property type="molecule type" value="Genomic_DNA"/>
</dbReference>
<evidence type="ECO:0000256" key="1">
    <source>
        <dbReference type="SAM" id="MobiDB-lite"/>
    </source>
</evidence>
<reference evidence="2 3" key="1">
    <citation type="submission" date="2016-10" db="EMBL/GenBank/DDBJ databases">
        <authorList>
            <person name="de Groot N.N."/>
        </authorList>
    </citation>
    <scope>NUCLEOTIDE SEQUENCE [LARGE SCALE GENOMIC DNA]</scope>
    <source>
        <strain evidence="2 3">CGMCC 4.7037</strain>
    </source>
</reference>
<proteinExistence type="predicted"/>
<dbReference type="Proteomes" id="UP000236732">
    <property type="component" value="Unassembled WGS sequence"/>
</dbReference>
<dbReference type="OrthoDB" id="3268062at2"/>
<evidence type="ECO:0000313" key="2">
    <source>
        <dbReference type="EMBL" id="SEH00445.1"/>
    </source>
</evidence>
<sequence>MAGGTHHLSFPQVENSATRLNKEKEDIESRLTQLKSMIDQLVSSDFVTERASGKFQQDYDQWNNGARQVMQGLEGMSQFLKTAIAKHRELDASLSGGAGA</sequence>
<accession>A0A1H6EU21</accession>
<dbReference type="RefSeq" id="WP_103961595.1">
    <property type="nucleotide sequence ID" value="NZ_FNVT01000016.1"/>
</dbReference>
<keyword evidence="3" id="KW-1185">Reference proteome</keyword>
<organism evidence="2 3">
    <name type="scientific">Nonomuraea solani</name>
    <dbReference type="NCBI Taxonomy" id="1144553"/>
    <lineage>
        <taxon>Bacteria</taxon>
        <taxon>Bacillati</taxon>
        <taxon>Actinomycetota</taxon>
        <taxon>Actinomycetes</taxon>
        <taxon>Streptosporangiales</taxon>
        <taxon>Streptosporangiaceae</taxon>
        <taxon>Nonomuraea</taxon>
    </lineage>
</organism>
<dbReference type="InterPro" id="IPR010310">
    <property type="entry name" value="T7SS_ESAT-6-like"/>
</dbReference>
<protein>
    <submittedName>
        <fullName evidence="2">WXG100 family type VII secretion target</fullName>
    </submittedName>
</protein>
<gene>
    <name evidence="2" type="ORF">SAMN05444920_116180</name>
</gene>
<dbReference type="AlphaFoldDB" id="A0A1H6EU21"/>
<feature type="region of interest" description="Disordered" evidence="1">
    <location>
        <begin position="1"/>
        <end position="25"/>
    </location>
</feature>
<dbReference type="Gene3D" id="1.10.287.1060">
    <property type="entry name" value="ESAT-6-like"/>
    <property type="match status" value="1"/>
</dbReference>
<dbReference type="SUPFAM" id="SSF140453">
    <property type="entry name" value="EsxAB dimer-like"/>
    <property type="match status" value="1"/>
</dbReference>
<dbReference type="Pfam" id="PF06013">
    <property type="entry name" value="WXG100"/>
    <property type="match status" value="1"/>
</dbReference>
<name>A0A1H6EU21_9ACTN</name>
<evidence type="ECO:0000313" key="3">
    <source>
        <dbReference type="Proteomes" id="UP000236732"/>
    </source>
</evidence>
<dbReference type="InterPro" id="IPR036689">
    <property type="entry name" value="ESAT-6-like_sf"/>
</dbReference>